<sequence length="314" mass="34925">MAKQWLREIRLKVGSNSQEIDVSQMRIKFVVRHWELQTPAHSDIIIYNLSDETANRIKKEFTTVSLEAGYRENFGLIFRGEVKQIRKGRENPVDTYLAILAANADRAYNYAVVNKTLAAGHTFRDQVETCIQAMKPYGVQVGHIADLGSQKMPRAASLFGMARDVLRRVCFATNMSWSIQNDRLQIVPNREAAPGEAIVLNSRTGMIGLPVQTIDGILVRCLLNPQIVPGKRVKIDQASVQEARFNPSFTAEVHNAMIPSTADDGLYKVLAVDHIGDTRGQPWYSDLTCIRADGQGPLPLGLAQRGIALDPEQS</sequence>
<dbReference type="Proteomes" id="UP000577362">
    <property type="component" value="Unassembled WGS sequence"/>
</dbReference>
<organism evidence="1 2">
    <name type="scientific">Chelatococcus caeni</name>
    <dbReference type="NCBI Taxonomy" id="1348468"/>
    <lineage>
        <taxon>Bacteria</taxon>
        <taxon>Pseudomonadati</taxon>
        <taxon>Pseudomonadota</taxon>
        <taxon>Alphaproteobacteria</taxon>
        <taxon>Hyphomicrobiales</taxon>
        <taxon>Chelatococcaceae</taxon>
        <taxon>Chelatococcus</taxon>
    </lineage>
</organism>
<proteinExistence type="predicted"/>
<dbReference type="AlphaFoldDB" id="A0A840C1L6"/>
<dbReference type="RefSeq" id="WP_183316743.1">
    <property type="nucleotide sequence ID" value="NZ_JACIEN010000002.1"/>
</dbReference>
<evidence type="ECO:0008006" key="3">
    <source>
        <dbReference type="Google" id="ProtNLM"/>
    </source>
</evidence>
<gene>
    <name evidence="1" type="ORF">GGR16_002418</name>
</gene>
<dbReference type="Pfam" id="PF22759">
    <property type="entry name" value="E217_GP41"/>
    <property type="match status" value="1"/>
</dbReference>
<name>A0A840C1L6_9HYPH</name>
<accession>A0A840C1L6</accession>
<comment type="caution">
    <text evidence="1">The sequence shown here is derived from an EMBL/GenBank/DDBJ whole genome shotgun (WGS) entry which is preliminary data.</text>
</comment>
<keyword evidence="2" id="KW-1185">Reference proteome</keyword>
<dbReference type="EMBL" id="JACIEN010000002">
    <property type="protein sequence ID" value="MBB4017389.1"/>
    <property type="molecule type" value="Genomic_DNA"/>
</dbReference>
<evidence type="ECO:0000313" key="1">
    <source>
        <dbReference type="EMBL" id="MBB4017389.1"/>
    </source>
</evidence>
<dbReference type="NCBIfam" id="NF047561">
    <property type="entry name" value="orf58_phage_fam"/>
    <property type="match status" value="1"/>
</dbReference>
<protein>
    <recommendedName>
        <fullName evidence="3">Bacteriophage protein</fullName>
    </recommendedName>
</protein>
<dbReference type="InterPro" id="IPR054496">
    <property type="entry name" value="E217_GP41"/>
</dbReference>
<evidence type="ECO:0000313" key="2">
    <source>
        <dbReference type="Proteomes" id="UP000577362"/>
    </source>
</evidence>
<reference evidence="1 2" key="1">
    <citation type="submission" date="2020-08" db="EMBL/GenBank/DDBJ databases">
        <title>Genomic Encyclopedia of Type Strains, Phase IV (KMG-IV): sequencing the most valuable type-strain genomes for metagenomic binning, comparative biology and taxonomic classification.</title>
        <authorList>
            <person name="Goeker M."/>
        </authorList>
    </citation>
    <scope>NUCLEOTIDE SEQUENCE [LARGE SCALE GENOMIC DNA]</scope>
    <source>
        <strain evidence="1 2">DSM 103737</strain>
    </source>
</reference>